<dbReference type="Proteomes" id="UP000076612">
    <property type="component" value="Unassembled WGS sequence"/>
</dbReference>
<evidence type="ECO:0000313" key="13">
    <source>
        <dbReference type="EMBL" id="PAK94796.1"/>
    </source>
</evidence>
<dbReference type="InterPro" id="IPR015424">
    <property type="entry name" value="PyrdxlP-dep_Trfase"/>
</dbReference>
<dbReference type="InterPro" id="IPR015421">
    <property type="entry name" value="PyrdxlP-dep_Trfase_major"/>
</dbReference>
<dbReference type="Pfam" id="PF03841">
    <property type="entry name" value="SelA"/>
    <property type="match status" value="2"/>
</dbReference>
<dbReference type="GO" id="GO:0005737">
    <property type="term" value="C:cytoplasm"/>
    <property type="evidence" value="ECO:0007669"/>
    <property type="project" value="UniProtKB-SubCell"/>
</dbReference>
<dbReference type="GO" id="GO:0004125">
    <property type="term" value="F:L-seryl-tRNA(Sec) selenium transferase activity"/>
    <property type="evidence" value="ECO:0007669"/>
    <property type="project" value="UniProtKB-UniRule"/>
</dbReference>
<dbReference type="NCBIfam" id="TIGR00474">
    <property type="entry name" value="selA"/>
    <property type="match status" value="1"/>
</dbReference>
<evidence type="ECO:0000256" key="6">
    <source>
        <dbReference type="ARBA" id="ARBA00023266"/>
    </source>
</evidence>
<organism evidence="13 15">
    <name type="scientific">Brevibacterium casei</name>
    <dbReference type="NCBI Taxonomy" id="33889"/>
    <lineage>
        <taxon>Bacteria</taxon>
        <taxon>Bacillati</taxon>
        <taxon>Actinomycetota</taxon>
        <taxon>Actinomycetes</taxon>
        <taxon>Micrococcales</taxon>
        <taxon>Brevibacteriaceae</taxon>
        <taxon>Brevibacterium</taxon>
    </lineage>
</organism>
<reference evidence="14" key="1">
    <citation type="submission" date="2016-01" db="EMBL/GenBank/DDBJ databases">
        <title>Draft genome of Chromobacterium sp. F49.</title>
        <authorList>
            <person name="Hong K.W."/>
        </authorList>
    </citation>
    <scope>NUCLEOTIDE SEQUENCE [LARGE SCALE GENOMIC DNA]</scope>
    <source>
        <strain evidence="14">M40</strain>
    </source>
</reference>
<dbReference type="GO" id="GO:0001514">
    <property type="term" value="P:selenocysteine incorporation"/>
    <property type="evidence" value="ECO:0007669"/>
    <property type="project" value="UniProtKB-UniRule"/>
</dbReference>
<feature type="modified residue" description="N6-(pyridoxal phosphate)lysine" evidence="8 9">
    <location>
        <position position="303"/>
    </location>
</feature>
<evidence type="ECO:0000259" key="11">
    <source>
        <dbReference type="Pfam" id="PF12390"/>
    </source>
</evidence>
<comment type="similarity">
    <text evidence="7 8">Belongs to the SelA family.</text>
</comment>
<dbReference type="AlphaFoldDB" id="A0A161RWH4"/>
<feature type="region of interest" description="Disordered" evidence="10">
    <location>
        <begin position="456"/>
        <end position="486"/>
    </location>
</feature>
<evidence type="ECO:0000256" key="8">
    <source>
        <dbReference type="HAMAP-Rule" id="MF_00423"/>
    </source>
</evidence>
<evidence type="ECO:0000256" key="1">
    <source>
        <dbReference type="ARBA" id="ARBA00001933"/>
    </source>
</evidence>
<dbReference type="STRING" id="33889.AVW13_13485"/>
<dbReference type="RefSeq" id="WP_009376769.1">
    <property type="nucleotide sequence ID" value="NZ_CP068173.1"/>
</dbReference>
<dbReference type="UniPathway" id="UPA00906">
    <property type="reaction ID" value="UER00896"/>
</dbReference>
<dbReference type="PANTHER" id="PTHR32328:SF0">
    <property type="entry name" value="L-SERYL-TRNA(SEC) SELENIUM TRANSFERASE"/>
    <property type="match status" value="1"/>
</dbReference>
<comment type="catalytic activity">
    <reaction evidence="8">
        <text>L-seryl-tRNA(Sec) + selenophosphate + H(+) = L-selenocysteinyl-tRNA(Sec) + phosphate</text>
        <dbReference type="Rhea" id="RHEA:22728"/>
        <dbReference type="Rhea" id="RHEA-COMP:9742"/>
        <dbReference type="Rhea" id="RHEA-COMP:9743"/>
        <dbReference type="ChEBI" id="CHEBI:15378"/>
        <dbReference type="ChEBI" id="CHEBI:16144"/>
        <dbReference type="ChEBI" id="CHEBI:43474"/>
        <dbReference type="ChEBI" id="CHEBI:78533"/>
        <dbReference type="ChEBI" id="CHEBI:78573"/>
        <dbReference type="EC" id="2.9.1.1"/>
    </reaction>
</comment>
<proteinExistence type="inferred from homology"/>
<sequence length="486" mass="49665">MVEADPRRSIPRTDHLLALPEVAAARDRLGEATIRALIADAQDSARSGKLPVAEVTPTVIAAVTTRSTSSLTPVLNATGIIVHTNLGRAPLSPAAQQAVSDAAGYVDVEMDLESGKRSKRGVGAKAALLRACPAAEDALVVNNGAAALLLAVTALRGSGDAADSTSPGRSGPGTTVPDEIVVSRGELVEIGAGFRLPDLMVTTGARLREVGTTNRTHLADYAAAIGPATASLLKVHTSNFRVDGFTAEASLPELRGLADEHGLPLIADLGSGLLTPDPVLPNEPDIDTALRDGADVVIVSGDKLLGGPQAGLILGRTGAVERIARHPLARAMRTDKLTLAAIEATIAGASNPVHDALHLDPVDLRRRTDRLAEAVGGTVVVHEGRVGGGGAPGVPLPGWALELPEEFAEPLRLGDPAVVARVHQGVCLVDLRCVPETSDDALADAIRAAADRLGGTGAAADRGQGGPGITETATQTVTNDRLGEGT</sequence>
<evidence type="ECO:0000256" key="7">
    <source>
        <dbReference type="ARBA" id="ARBA00044507"/>
    </source>
</evidence>
<dbReference type="InterPro" id="IPR018319">
    <property type="entry name" value="SelA-like"/>
</dbReference>
<comment type="function">
    <text evidence="8">Converts seryl-tRNA(Sec) to selenocysteinyl-tRNA(Sec) required for selenoprotein biosynthesis.</text>
</comment>
<dbReference type="Gene3D" id="3.90.1150.180">
    <property type="match status" value="1"/>
</dbReference>
<name>A0A161RWH4_9MICO</name>
<keyword evidence="5 8" id="KW-0648">Protein biosynthesis</keyword>
<keyword evidence="2 8" id="KW-0963">Cytoplasm</keyword>
<dbReference type="SUPFAM" id="SSF53383">
    <property type="entry name" value="PLP-dependent transferases"/>
    <property type="match status" value="1"/>
</dbReference>
<evidence type="ECO:0000256" key="9">
    <source>
        <dbReference type="PIRSR" id="PIRSR618319-50"/>
    </source>
</evidence>
<dbReference type="Gene3D" id="3.40.640.10">
    <property type="entry name" value="Type I PLP-dependent aspartate aminotransferase-like (Major domain)"/>
    <property type="match status" value="1"/>
</dbReference>
<dbReference type="PANTHER" id="PTHR32328">
    <property type="entry name" value="L-SERYL-TRNA(SEC) SELENIUM TRANSFERASE"/>
    <property type="match status" value="1"/>
</dbReference>
<keyword evidence="4 8" id="KW-0663">Pyridoxal phosphate</keyword>
<evidence type="ECO:0000256" key="3">
    <source>
        <dbReference type="ARBA" id="ARBA00022679"/>
    </source>
</evidence>
<dbReference type="InterPro" id="IPR025862">
    <property type="entry name" value="SelA_trans_N_dom"/>
</dbReference>
<reference evidence="12" key="2">
    <citation type="submission" date="2016-01" db="EMBL/GenBank/DDBJ databases">
        <authorList>
            <person name="Hong K.W."/>
        </authorList>
    </citation>
    <scope>NUCLEOTIDE SEQUENCE</scope>
    <source>
        <strain evidence="12">M40</strain>
    </source>
</reference>
<dbReference type="EMBL" id="LQQR01000026">
    <property type="protein sequence ID" value="KZE17694.1"/>
    <property type="molecule type" value="Genomic_DNA"/>
</dbReference>
<dbReference type="Pfam" id="PF12390">
    <property type="entry name" value="Se-cys_synth_N"/>
    <property type="match status" value="1"/>
</dbReference>
<protein>
    <recommendedName>
        <fullName evidence="8">L-seryl-tRNA(Sec) selenium transferase</fullName>
        <ecNumber evidence="8">2.9.1.1</ecNumber>
    </recommendedName>
    <alternativeName>
        <fullName evidence="8">Selenocysteine synthase</fullName>
        <shortName evidence="8">Sec synthase</shortName>
    </alternativeName>
    <alternativeName>
        <fullName evidence="8">Selenocysteinyl-tRNA(Sec) synthase</fullName>
    </alternativeName>
</protein>
<keyword evidence="6 8" id="KW-0711">Selenium</keyword>
<dbReference type="Proteomes" id="UP000216867">
    <property type="component" value="Unassembled WGS sequence"/>
</dbReference>
<evidence type="ECO:0000256" key="4">
    <source>
        <dbReference type="ARBA" id="ARBA00022898"/>
    </source>
</evidence>
<comment type="cofactor">
    <cofactor evidence="1 8 9">
        <name>pyridoxal 5'-phosphate</name>
        <dbReference type="ChEBI" id="CHEBI:597326"/>
    </cofactor>
</comment>
<evidence type="ECO:0000313" key="14">
    <source>
        <dbReference type="Proteomes" id="UP000076612"/>
    </source>
</evidence>
<keyword evidence="3 8" id="KW-0808">Transferase</keyword>
<evidence type="ECO:0000256" key="2">
    <source>
        <dbReference type="ARBA" id="ARBA00022490"/>
    </source>
</evidence>
<dbReference type="GO" id="GO:0001717">
    <property type="term" value="P:conversion of seryl-tRNAsec to selenocys-tRNAsec"/>
    <property type="evidence" value="ECO:0007669"/>
    <property type="project" value="UniProtKB-UniRule"/>
</dbReference>
<accession>A0A161RWH4</accession>
<dbReference type="InterPro" id="IPR004534">
    <property type="entry name" value="SelA_trans"/>
</dbReference>
<dbReference type="EMBL" id="NCWY01000012">
    <property type="protein sequence ID" value="PAK94796.1"/>
    <property type="molecule type" value="Genomic_DNA"/>
</dbReference>
<dbReference type="EC" id="2.9.1.1" evidence="8"/>
<evidence type="ECO:0000313" key="12">
    <source>
        <dbReference type="EMBL" id="KZE17694.1"/>
    </source>
</evidence>
<reference evidence="13 15" key="3">
    <citation type="submission" date="2017-04" db="EMBL/GenBank/DDBJ databases">
        <title>Kefir bacterial isolates.</title>
        <authorList>
            <person name="Kim Y."/>
            <person name="Blasche S."/>
            <person name="Patil K.R."/>
        </authorList>
    </citation>
    <scope>NUCLEOTIDE SEQUENCE [LARGE SCALE GENOMIC DNA]</scope>
    <source>
        <strain evidence="13 15">OG2</strain>
    </source>
</reference>
<comment type="caution">
    <text evidence="13">The sequence shown here is derived from an EMBL/GenBank/DDBJ whole genome shotgun (WGS) entry which is preliminary data.</text>
</comment>
<evidence type="ECO:0000256" key="10">
    <source>
        <dbReference type="SAM" id="MobiDB-lite"/>
    </source>
</evidence>
<evidence type="ECO:0000256" key="5">
    <source>
        <dbReference type="ARBA" id="ARBA00022917"/>
    </source>
</evidence>
<gene>
    <name evidence="8" type="primary">selA</name>
    <name evidence="12" type="ORF">AVW13_13485</name>
    <name evidence="13" type="ORF">B8X04_13035</name>
</gene>
<comment type="pathway">
    <text evidence="8">Aminoacyl-tRNA biosynthesis; selenocysteinyl-tRNA(Sec) biosynthesis; selenocysteinyl-tRNA(Sec) from L-seryl-tRNA(Sec) (bacterial route): step 1/1.</text>
</comment>
<evidence type="ECO:0000313" key="15">
    <source>
        <dbReference type="Proteomes" id="UP000216867"/>
    </source>
</evidence>
<comment type="subcellular location">
    <subcellularLocation>
        <location evidence="8">Cytoplasm</location>
    </subcellularLocation>
</comment>
<dbReference type="HAMAP" id="MF_00423">
    <property type="entry name" value="SelA"/>
    <property type="match status" value="1"/>
</dbReference>
<feature type="domain" description="L-seryl-tRNA selenium transferase N-terminal" evidence="11">
    <location>
        <begin position="7"/>
        <end position="46"/>
    </location>
</feature>